<dbReference type="Proteomes" id="UP000179807">
    <property type="component" value="Unassembled WGS sequence"/>
</dbReference>
<comment type="caution">
    <text evidence="1">The sequence shown here is derived from an EMBL/GenBank/DDBJ whole genome shotgun (WGS) entry which is preliminary data.</text>
</comment>
<evidence type="ECO:0000313" key="1">
    <source>
        <dbReference type="EMBL" id="OHT13169.1"/>
    </source>
</evidence>
<name>A0A1J4KPE1_9EUKA</name>
<organism evidence="1 2">
    <name type="scientific">Tritrichomonas foetus</name>
    <dbReference type="NCBI Taxonomy" id="1144522"/>
    <lineage>
        <taxon>Eukaryota</taxon>
        <taxon>Metamonada</taxon>
        <taxon>Parabasalia</taxon>
        <taxon>Tritrichomonadida</taxon>
        <taxon>Tritrichomonadidae</taxon>
        <taxon>Tritrichomonas</taxon>
    </lineage>
</organism>
<sequence length="498" mass="58417">MNIGNYKIMPPIDSRASLLLLPSNNDMNENPENISFDDNAFNDPTFIAFVEHHIDESNLHFNQKNIKPYENSLYQIVNLLNNKFIPNNCLTLQRGNFFQNILQAYLINVENEKIIKYSTQILNILSSNYEICHQFDELEFFQIIEKFISPYNSKFRLRRISQEYSYDLIGVLRNFACYREFHSKFTPSMILYTSNAIQNAYSMRSYQFPMMFFETYTSFPIEIDENVNPSEKQKCIAFRNSLILPIYEIIGWFCASPQLVTTHQTEQSGVLAVIHQSAAHIIFNLIKNKNVIMKQFFGYDKAIVSFIKHFFLVSKYLVMAVGLFAYHYPDQFDLLGILPSDFVDAFKKGKDVNSGEDYLKFTCYSLIHVIEKNRNVVEGNQEIHSIIEFLVMNYDGKEYLTKYFMFLLLCEIYSYLPFPIYNEDYILFILDESPSFISENNGEATQLIIPVIKRIHEYIEINNKIEKYIDPFNECVQSILSNSECNDRDQISIPQFVL</sequence>
<dbReference type="SUPFAM" id="SSF48371">
    <property type="entry name" value="ARM repeat"/>
    <property type="match status" value="1"/>
</dbReference>
<evidence type="ECO:0000313" key="2">
    <source>
        <dbReference type="Proteomes" id="UP000179807"/>
    </source>
</evidence>
<dbReference type="InterPro" id="IPR016024">
    <property type="entry name" value="ARM-type_fold"/>
</dbReference>
<proteinExistence type="predicted"/>
<dbReference type="RefSeq" id="XP_068366305.1">
    <property type="nucleotide sequence ID" value="XM_068499226.1"/>
</dbReference>
<gene>
    <name evidence="1" type="ORF">TRFO_16842</name>
</gene>
<protein>
    <submittedName>
        <fullName evidence="1">Uncharacterized protein</fullName>
    </submittedName>
</protein>
<dbReference type="EMBL" id="MLAK01000547">
    <property type="protein sequence ID" value="OHT13169.1"/>
    <property type="molecule type" value="Genomic_DNA"/>
</dbReference>
<keyword evidence="2" id="KW-1185">Reference proteome</keyword>
<accession>A0A1J4KPE1</accession>
<dbReference type="AlphaFoldDB" id="A0A1J4KPE1"/>
<dbReference type="GeneID" id="94833930"/>
<reference evidence="1" key="1">
    <citation type="submission" date="2016-10" db="EMBL/GenBank/DDBJ databases">
        <authorList>
            <person name="Benchimol M."/>
            <person name="Almeida L.G."/>
            <person name="Vasconcelos A.T."/>
            <person name="Perreira-Neves A."/>
            <person name="Rosa I.A."/>
            <person name="Tasca T."/>
            <person name="Bogo M.R."/>
            <person name="de Souza W."/>
        </authorList>
    </citation>
    <scope>NUCLEOTIDE SEQUENCE [LARGE SCALE GENOMIC DNA]</scope>
    <source>
        <strain evidence="1">K</strain>
    </source>
</reference>
<dbReference type="VEuPathDB" id="TrichDB:TRFO_16842"/>